<organism evidence="1 2">
    <name type="scientific">Bradyrhizobium macuxiense</name>
    <dbReference type="NCBI Taxonomy" id="1755647"/>
    <lineage>
        <taxon>Bacteria</taxon>
        <taxon>Pseudomonadati</taxon>
        <taxon>Pseudomonadota</taxon>
        <taxon>Alphaproteobacteria</taxon>
        <taxon>Hyphomicrobiales</taxon>
        <taxon>Nitrobacteraceae</taxon>
        <taxon>Bradyrhizobium</taxon>
    </lineage>
</organism>
<dbReference type="PIRSF" id="PIRSF028744">
    <property type="entry name" value="Addict_mod_HI1419"/>
    <property type="match status" value="1"/>
</dbReference>
<accession>A0A120FRQ8</accession>
<dbReference type="InterPro" id="IPR014056">
    <property type="entry name" value="TypeIITA-like_toxin_pred"/>
</dbReference>
<gene>
    <name evidence="1" type="ORF">AS156_29445</name>
</gene>
<dbReference type="InterPro" id="IPR009241">
    <property type="entry name" value="HigB-like"/>
</dbReference>
<keyword evidence="2" id="KW-1185">Reference proteome</keyword>
<dbReference type="Proteomes" id="UP000057737">
    <property type="component" value="Unassembled WGS sequence"/>
</dbReference>
<sequence length="84" mass="9536">MTDQRTRLHIVRRIERVISGNFGDWRSVGGAISEFRIDHGPGYRVDYTRRGKVVVILLCCGDKRTQTKGIRKAKEIAETSEDCG</sequence>
<evidence type="ECO:0000313" key="2">
    <source>
        <dbReference type="Proteomes" id="UP000057737"/>
    </source>
</evidence>
<dbReference type="PANTHER" id="PTHR41791">
    <property type="entry name" value="SSL7039 PROTEIN"/>
    <property type="match status" value="1"/>
</dbReference>
<comment type="caution">
    <text evidence="1">The sequence shown here is derived from an EMBL/GenBank/DDBJ whole genome shotgun (WGS) entry which is preliminary data.</text>
</comment>
<dbReference type="EMBL" id="LNCU01000019">
    <property type="protein sequence ID" value="KWV60501.1"/>
    <property type="molecule type" value="Genomic_DNA"/>
</dbReference>
<dbReference type="Pfam" id="PF05973">
    <property type="entry name" value="Gp49"/>
    <property type="match status" value="1"/>
</dbReference>
<name>A0A120FRQ8_9BRAD</name>
<dbReference type="AlphaFoldDB" id="A0A120FRQ8"/>
<proteinExistence type="predicted"/>
<evidence type="ECO:0000313" key="1">
    <source>
        <dbReference type="EMBL" id="KWV60501.1"/>
    </source>
</evidence>
<dbReference type="NCBIfam" id="TIGR02683">
    <property type="entry name" value="upstrm_HI1419"/>
    <property type="match status" value="1"/>
</dbReference>
<reference evidence="1 2" key="1">
    <citation type="submission" date="2015-11" db="EMBL/GenBank/DDBJ databases">
        <title>Draft Genome Sequence of the Strain BR 10303 (Bradyrhizobium sp.) isolated from nodules of Centrolobium paraense.</title>
        <authorList>
            <person name="Zelli J.E."/>
            <person name="Simoes-Araujo J.L."/>
            <person name="Barauna A.C."/>
            <person name="Silva K."/>
        </authorList>
    </citation>
    <scope>NUCLEOTIDE SEQUENCE [LARGE SCALE GENOMIC DNA]</scope>
    <source>
        <strain evidence="1 2">BR 10303</strain>
    </source>
</reference>
<protein>
    <submittedName>
        <fullName evidence="1">Addiction module antitoxin RelB</fullName>
    </submittedName>
</protein>
<dbReference type="PANTHER" id="PTHR41791:SF1">
    <property type="entry name" value="SSL7039 PROTEIN"/>
    <property type="match status" value="1"/>
</dbReference>
<dbReference type="OrthoDB" id="5296237at2"/>